<reference evidence="1 2" key="1">
    <citation type="journal article" date="2018" name="Evol. Lett.">
        <title>Horizontal gene cluster transfer increased hallucinogenic mushroom diversity.</title>
        <authorList>
            <person name="Reynolds H.T."/>
            <person name="Vijayakumar V."/>
            <person name="Gluck-Thaler E."/>
            <person name="Korotkin H.B."/>
            <person name="Matheny P.B."/>
            <person name="Slot J.C."/>
        </authorList>
    </citation>
    <scope>NUCLEOTIDE SEQUENCE [LARGE SCALE GENOMIC DNA]</scope>
    <source>
        <strain evidence="1 2">SRW20</strain>
    </source>
</reference>
<comment type="caution">
    <text evidence="1">The sequence shown here is derived from an EMBL/GenBank/DDBJ whole genome shotgun (WGS) entry which is preliminary data.</text>
</comment>
<evidence type="ECO:0000313" key="2">
    <source>
        <dbReference type="Proteomes" id="UP000284706"/>
    </source>
</evidence>
<dbReference type="Proteomes" id="UP000284706">
    <property type="component" value="Unassembled WGS sequence"/>
</dbReference>
<feature type="non-terminal residue" evidence="1">
    <location>
        <position position="1"/>
    </location>
</feature>
<sequence>TTSGVEPTDTRRLPDTTAVSNVELTSHYIDFESDSDQSGVVLDSDGQYLGAISFAEMHDFESDSEPLIIDSLSEFDDLQSIISGHCYDSAWRADHCESAKENEKFVPESLSERMEGGEYRPNFESDPQQISLKPEPECKSEASLYDLMPLWAAKLVHVEYEHNGTWLMEAVASPFSLLYSPTSPFSLPSVIPSSFVLFFKPLPPPTTFISFPVDAHHITITCPVPYHIAAYYQGFVDPLHPVVPQRLTMHHTPSPLFGYQALHHELDLIRRPNQANVSLITTWDINTIFVWLDDILFYDHQLCAWIMIDRRQGHGKRVKPQKGNCRLTTEGGFGDFKNFVN</sequence>
<proteinExistence type="predicted"/>
<name>A0A409XBX4_9AGAR</name>
<dbReference type="AlphaFoldDB" id="A0A409XBX4"/>
<dbReference type="InParanoid" id="A0A409XBX4"/>
<protein>
    <submittedName>
        <fullName evidence="1">Uncharacterized protein</fullName>
    </submittedName>
</protein>
<keyword evidence="2" id="KW-1185">Reference proteome</keyword>
<organism evidence="1 2">
    <name type="scientific">Gymnopilus dilepis</name>
    <dbReference type="NCBI Taxonomy" id="231916"/>
    <lineage>
        <taxon>Eukaryota</taxon>
        <taxon>Fungi</taxon>
        <taxon>Dikarya</taxon>
        <taxon>Basidiomycota</taxon>
        <taxon>Agaricomycotina</taxon>
        <taxon>Agaricomycetes</taxon>
        <taxon>Agaricomycetidae</taxon>
        <taxon>Agaricales</taxon>
        <taxon>Agaricineae</taxon>
        <taxon>Hymenogastraceae</taxon>
        <taxon>Gymnopilus</taxon>
    </lineage>
</organism>
<dbReference type="EMBL" id="NHYE01003689">
    <property type="protein sequence ID" value="PPQ88230.1"/>
    <property type="molecule type" value="Genomic_DNA"/>
</dbReference>
<accession>A0A409XBX4</accession>
<evidence type="ECO:0000313" key="1">
    <source>
        <dbReference type="EMBL" id="PPQ88230.1"/>
    </source>
</evidence>
<gene>
    <name evidence="1" type="ORF">CVT26_004423</name>
</gene>